<evidence type="ECO:0000256" key="1">
    <source>
        <dbReference type="SAM" id="Coils"/>
    </source>
</evidence>
<feature type="coiled-coil region" evidence="1">
    <location>
        <begin position="146"/>
        <end position="202"/>
    </location>
</feature>
<dbReference type="PANTHER" id="PTHR30438:SF1">
    <property type="entry name" value="36 KDA ANTIGEN"/>
    <property type="match status" value="1"/>
</dbReference>
<keyword evidence="4" id="KW-1185">Reference proteome</keyword>
<proteinExistence type="predicted"/>
<sequence>MSKKALASLFVLVAIVAFIVYTLIVVLKPEPVILQGEIEAKEYNVASKVPGRIQEIAVKKGQKVEKGDFIFSINSPEIDAKLAEANAARTAADAQSRKAKNGAQKEDIEAAYSTYIKAEAAAQFGEKTFQRILNLYNDGVVPEQQRDEAETKMKAARETANAAKAIWQKAEKGAREEDKTAADALVKRADAAIEQVQSYLDETTIHSIAKGEISGVNVEEGELVSTGFPVVNVIDIDDIWATLYIREDYLSHFKMGETFTAMIPGLENREYSFKVTYISPTADFARYNATKTSGEFDLKSFEIEARPVTKIEGLRPGMTAVVRL</sequence>
<dbReference type="Proteomes" id="UP000265926">
    <property type="component" value="Unassembled WGS sequence"/>
</dbReference>
<gene>
    <name evidence="3" type="ORF">D1614_06675</name>
</gene>
<name>A0A399T4Y7_9BACT</name>
<feature type="domain" description="Multidrug resistance protein MdtA-like barrel-sandwich hybrid" evidence="2">
    <location>
        <begin position="44"/>
        <end position="234"/>
    </location>
</feature>
<dbReference type="Pfam" id="PF25917">
    <property type="entry name" value="BSH_RND"/>
    <property type="match status" value="1"/>
</dbReference>
<evidence type="ECO:0000313" key="3">
    <source>
        <dbReference type="EMBL" id="RIJ49231.1"/>
    </source>
</evidence>
<dbReference type="OrthoDB" id="9793801at2"/>
<evidence type="ECO:0000259" key="2">
    <source>
        <dbReference type="Pfam" id="PF25917"/>
    </source>
</evidence>
<protein>
    <submittedName>
        <fullName evidence="3">HlyD family efflux transporter periplasmic adaptor subunit</fullName>
    </submittedName>
</protein>
<dbReference type="EMBL" id="QWGR01000003">
    <property type="protein sequence ID" value="RIJ49231.1"/>
    <property type="molecule type" value="Genomic_DNA"/>
</dbReference>
<dbReference type="RefSeq" id="WP_119437117.1">
    <property type="nucleotide sequence ID" value="NZ_QWGR01000003.1"/>
</dbReference>
<reference evidence="3 4" key="1">
    <citation type="submission" date="2018-08" db="EMBL/GenBank/DDBJ databases">
        <title>Pallidiluteibacterium maritimus gen. nov., sp. nov., isolated from coastal sediment.</title>
        <authorList>
            <person name="Zhou L.Y."/>
        </authorList>
    </citation>
    <scope>NUCLEOTIDE SEQUENCE [LARGE SCALE GENOMIC DNA]</scope>
    <source>
        <strain evidence="3 4">XSD2</strain>
    </source>
</reference>
<keyword evidence="1" id="KW-0175">Coiled coil</keyword>
<dbReference type="InterPro" id="IPR058625">
    <property type="entry name" value="MdtA-like_BSH"/>
</dbReference>
<accession>A0A399T4Y7</accession>
<dbReference type="Gene3D" id="1.10.287.470">
    <property type="entry name" value="Helix hairpin bin"/>
    <property type="match status" value="1"/>
</dbReference>
<dbReference type="PANTHER" id="PTHR30438">
    <property type="entry name" value="36 KDA ANTIGEN-RELATED"/>
    <property type="match status" value="1"/>
</dbReference>
<evidence type="ECO:0000313" key="4">
    <source>
        <dbReference type="Proteomes" id="UP000265926"/>
    </source>
</evidence>
<dbReference type="Gene3D" id="2.40.30.170">
    <property type="match status" value="1"/>
</dbReference>
<dbReference type="Gene3D" id="2.40.50.100">
    <property type="match status" value="1"/>
</dbReference>
<comment type="caution">
    <text evidence="3">The sequence shown here is derived from an EMBL/GenBank/DDBJ whole genome shotgun (WGS) entry which is preliminary data.</text>
</comment>
<dbReference type="AlphaFoldDB" id="A0A399T4Y7"/>
<dbReference type="SUPFAM" id="SSF111369">
    <property type="entry name" value="HlyD-like secretion proteins"/>
    <property type="match status" value="2"/>
</dbReference>
<organism evidence="3 4">
    <name type="scientific">Maribellus luteus</name>
    <dbReference type="NCBI Taxonomy" id="2305463"/>
    <lineage>
        <taxon>Bacteria</taxon>
        <taxon>Pseudomonadati</taxon>
        <taxon>Bacteroidota</taxon>
        <taxon>Bacteroidia</taxon>
        <taxon>Marinilabiliales</taxon>
        <taxon>Prolixibacteraceae</taxon>
        <taxon>Maribellus</taxon>
    </lineage>
</organism>